<proteinExistence type="predicted"/>
<feature type="region of interest" description="Disordered" evidence="1">
    <location>
        <begin position="2444"/>
        <end position="2469"/>
    </location>
</feature>
<feature type="region of interest" description="Disordered" evidence="1">
    <location>
        <begin position="2558"/>
        <end position="2577"/>
    </location>
</feature>
<gene>
    <name evidence="2" type="ORF">GAYE_SCF23G4272</name>
</gene>
<evidence type="ECO:0000313" key="3">
    <source>
        <dbReference type="Proteomes" id="UP001300502"/>
    </source>
</evidence>
<evidence type="ECO:0008006" key="4">
    <source>
        <dbReference type="Google" id="ProtNLM"/>
    </source>
</evidence>
<dbReference type="EMBL" id="JANCYU010000039">
    <property type="protein sequence ID" value="KAK4526358.1"/>
    <property type="molecule type" value="Genomic_DNA"/>
</dbReference>
<organism evidence="2 3">
    <name type="scientific">Galdieria yellowstonensis</name>
    <dbReference type="NCBI Taxonomy" id="3028027"/>
    <lineage>
        <taxon>Eukaryota</taxon>
        <taxon>Rhodophyta</taxon>
        <taxon>Bangiophyceae</taxon>
        <taxon>Galdieriales</taxon>
        <taxon>Galdieriaceae</taxon>
        <taxon>Galdieria</taxon>
    </lineage>
</organism>
<accession>A0AAV9IG93</accession>
<reference evidence="2 3" key="1">
    <citation type="submission" date="2022-07" db="EMBL/GenBank/DDBJ databases">
        <title>Genome-wide signatures of adaptation to extreme environments.</title>
        <authorList>
            <person name="Cho C.H."/>
            <person name="Yoon H.S."/>
        </authorList>
    </citation>
    <scope>NUCLEOTIDE SEQUENCE [LARGE SCALE GENOMIC DNA]</scope>
    <source>
        <strain evidence="2 3">108.79 E11</strain>
    </source>
</reference>
<feature type="compositionally biased region" description="Basic residues" evidence="1">
    <location>
        <begin position="717"/>
        <end position="730"/>
    </location>
</feature>
<keyword evidence="3" id="KW-1185">Reference proteome</keyword>
<feature type="compositionally biased region" description="Basic and acidic residues" evidence="1">
    <location>
        <begin position="2456"/>
        <end position="2467"/>
    </location>
</feature>
<evidence type="ECO:0000313" key="2">
    <source>
        <dbReference type="EMBL" id="KAK4526358.1"/>
    </source>
</evidence>
<evidence type="ECO:0000256" key="1">
    <source>
        <dbReference type="SAM" id="MobiDB-lite"/>
    </source>
</evidence>
<feature type="compositionally biased region" description="Low complexity" evidence="1">
    <location>
        <begin position="334"/>
        <end position="351"/>
    </location>
</feature>
<feature type="region of interest" description="Disordered" evidence="1">
    <location>
        <begin position="309"/>
        <end position="351"/>
    </location>
</feature>
<comment type="caution">
    <text evidence="2">The sequence shown here is derived from an EMBL/GenBank/DDBJ whole genome shotgun (WGS) entry which is preliminary data.</text>
</comment>
<dbReference type="InterPro" id="IPR036420">
    <property type="entry name" value="BRCT_dom_sf"/>
</dbReference>
<feature type="region of interest" description="Disordered" evidence="1">
    <location>
        <begin position="706"/>
        <end position="734"/>
    </location>
</feature>
<protein>
    <recommendedName>
        <fullName evidence="4">Myb-like domain-containing protein</fullName>
    </recommendedName>
</protein>
<feature type="compositionally biased region" description="Basic and acidic residues" evidence="1">
    <location>
        <begin position="316"/>
        <end position="330"/>
    </location>
</feature>
<name>A0AAV9IG93_9RHOD</name>
<sequence>MPTTNVCFSLEEYGNRYLQLVKYARELGLKVLPRSCLDYPSNTILLADLPLRKTGRVVSAVARGGIILPVRYLLECHEAGGVLPVDSFQWQNQELGSTCTQSLLEASKYWRKSKCAPLQDLLVYIVGGRREEVKNHQAIIQAGGGQVVESQPESLEQRKRFLVLFLEEQGPEYSKWRDMCIEYCFACCFSRLLFELIIMRRMRDSRQYIPFSECISNTLNILGRNLKEENIMKRRKRSVTLVSSDSSCARGLQPEHRRDNHQKFDCNDTADESIDSNFTCSNHDSLSESAAISSLRDLNTECNHSEQVSSKYSSEYMKDEAQSRHEESLDTAHSIPSSCSNSESNLSSTDDSNTVDSIFSVIDSLKVSIQDTPKHLFVYNILRIALRNMVRRYHSSSSRPSSFRNVTSPFIHFFELESAADVISEDAKWNVPLAVGNSATEAQKALSSHRKTERHFSDVRRHRLQKIAKQWTKEKVQSWSAAQITAWMNRHVNANAYYYRHTDPGDGVTQSLGKWDEEEQQLFFAEYERWKRNGWRIGSCWGIFSLAIPRRVGYQCSNFYRECIREGVLQDPTYAISVEDGGVLKRLHPELEDKSLKPPPEELNRLSDRWEWPEVREMEQQVDLWLREIHPEIESQMRREVSSNRQSSNVTNRNITSVLKHRSTLRKRKKHLEDRSDPVEFSETTFESSCNESNFSKLRREAPAVFSKETDSPVHRFSSHSTRRARHSSHQCKASTEENNLKQQFQEHVSHFIAKPFSTREEPKLVISTSSRYPSGQKIENIILKLKSVRRTQETRDSVKEGLEMSFDCQRKSKRETACRSRKCTARRLGSIVVSVSNDDSYQVPSFKECMSITDQQLASLDENATQFDEADIASERPVRVSKETLAVHSMRKLPFPSLSRLSTLFAKYSNVESSYLPLYELDGILLMDIVESRPEDCIETIILQIQRYFSQQAYSCETVARFLKGLLELCTTKGMHQWHLLRNLSQFPILDSIFPSLLYVSRSQQSFLLDCYLFALELAFQGIWPFSVCHIIFLDVLKFLRFMPDYLSQPEAKIYLVMRKLVQVYDETCLSRADSESFWSKLNNFLQTCMSNGVEWLCLESLQDKIDYCLFLVIQFSVIYCFNADCQPINFSSITNLPTEALPSNWEIVLELLKASYSMNDDGIFFPESSYFSLYACAYLSLYWCPDDSFLEWLLSLMNSNWTHALESGKQVASCCFDLPGFLKESLDKPTRGPPFVAFASYSKCYICLWFIRTRVVWLYQSSPATRKQFCSQLFMFLEDSAPPSLNALSPSLLESFQCVCRHLSCLILSLTGICDDIMRLNALKKLWRPHWEALRLDHSCLPVFSLFLDIFKFTFSSLANPDESASRLVEDTWFFLSIIGREYKECFQVVVTEKTSEDRALVLNGLKKDVLRKRMANLEQLIHKFLMIILDRSLAMPKLCKTILYCLIHSEFCLFEAHPLFLLSCRKTILHLVDGLVAFLLQATTRADEPIDAANEEALWDTLILSVDEEGLALAKEYGMKMYAMLAPFFICITRRFLSFFCLQSSPCSSSQGSGYSSVTMPVPTLEDCNYIVKLSADLFCLLNRLGMMSWKEITRLTMECSLNENYAKSTASDSLWAVILSYQRFQILFWRRILESDIHNSVLPVVVVSEEFDFCVIMTWFNLLCGWESYASSVLQRESCIEDMKFGEMIIQKFPRLSIFIEPTNTESSLLSRLGNDSSSSGQVDMLRSCLFAWTCHQLEREYHSSSHGWSREYLSIIPYVVRQVIQNSVNFILKHSSEQQRCLRASYLGFACKILAIMILKCPLLLQRPRRGSLLFPLIANIRQYMDQFAIFLGNDGQKATLSRQILGWILKGIASLPFEVDADIQRLLVGIIRTCLSQLHSSSSVVEGLVAHHTKVQQSTSDLQLVWDVWYLDDSDHQIRFLERLQKLRMWCLPILNSFIRVDERPETVSTSIQTLRSISYLLGNYGHSFIESTTWLKGLIPCLHSVWKVLIRSEIRIRTEIYKLLDSLLLFPIHGIPELYQLYITFYQLVGYYILKEMAQSISLSAIRKNLKRKIDLVYHTCWQQLVKEFVPNSEIIANSENGGERQVYTVFTSLITEEPVHTGPRTWNNCYEWKALDDSHLGWYVIRHFIQRYPNHTLATEWIEYLSSFSYNLLGFDGIHISNFSAIFGRRRVLLCEETMNEDGYLPMFLEKSWGEAANEDFLSFYEALLAYSEPEFCKSQDPNQSDFWYQWKQEGKRLLPSGAFHSVNDTLVNKKGSFWVEEKDGIGGNTNSVDFMHRRNSRAEWWLTEKRDACRWKNVGLSQAQCKSPEYLRSDGVWGRTTEQSSWEDSNESFMTLPLCILEFMRNVGRPVSEEEILEEARKKYSILRKWDGSRYKENQIRAVKGSLCSTGIFKKAEDNGKEWVVNEEAAKQYEAKMAQKHASLWRKGHGCGVKKGGGGGWQKRRLGQQDHRPGDEKAAIPWIPDDDDDCSLREREETACCAQWRWIASISNEMRNNPRWFKCFDNPFAGSRPFCSLKELEDALGTEKLMLVMQTFHWLTNQLPQRMCPITPSSSKTKRRPSLLFSTN</sequence>
<dbReference type="Gene3D" id="3.40.50.10190">
    <property type="entry name" value="BRCT domain"/>
    <property type="match status" value="1"/>
</dbReference>
<dbReference type="Proteomes" id="UP001300502">
    <property type="component" value="Unassembled WGS sequence"/>
</dbReference>